<evidence type="ECO:0000256" key="2">
    <source>
        <dbReference type="ARBA" id="ARBA00011056"/>
    </source>
</evidence>
<keyword evidence="4" id="KW-0509">mRNA transport</keyword>
<dbReference type="InterPro" id="IPR012476">
    <property type="entry name" value="GLE1"/>
</dbReference>
<proteinExistence type="inferred from homology"/>
<evidence type="ECO:0000256" key="4">
    <source>
        <dbReference type="ARBA" id="ARBA00022816"/>
    </source>
</evidence>
<dbReference type="PANTHER" id="PTHR12960">
    <property type="entry name" value="GLE-1-RELATED"/>
    <property type="match status" value="1"/>
</dbReference>
<dbReference type="Pfam" id="PF07817">
    <property type="entry name" value="GLE1"/>
    <property type="match status" value="1"/>
</dbReference>
<dbReference type="EMBL" id="MU007034">
    <property type="protein sequence ID" value="KAF2431130.1"/>
    <property type="molecule type" value="Genomic_DNA"/>
</dbReference>
<dbReference type="PANTHER" id="PTHR12960:SF0">
    <property type="entry name" value="MRNA EXPORT FACTOR GLE1"/>
    <property type="match status" value="1"/>
</dbReference>
<comment type="caution">
    <text evidence="12">The sequence shown here is derived from an EMBL/GenBank/DDBJ whole genome shotgun (WGS) entry which is preliminary data.</text>
</comment>
<protein>
    <recommendedName>
        <fullName evidence="9">mRNA export factor GLE1</fullName>
    </recommendedName>
    <alternativeName>
        <fullName evidence="10">Nucleoporin GLE1</fullName>
    </alternativeName>
</protein>
<organism evidence="12 13">
    <name type="scientific">Tothia fuscella</name>
    <dbReference type="NCBI Taxonomy" id="1048955"/>
    <lineage>
        <taxon>Eukaryota</taxon>
        <taxon>Fungi</taxon>
        <taxon>Dikarya</taxon>
        <taxon>Ascomycota</taxon>
        <taxon>Pezizomycotina</taxon>
        <taxon>Dothideomycetes</taxon>
        <taxon>Pleosporomycetidae</taxon>
        <taxon>Venturiales</taxon>
        <taxon>Cylindrosympodiaceae</taxon>
        <taxon>Tothia</taxon>
    </lineage>
</organism>
<dbReference type="GO" id="GO:0005543">
    <property type="term" value="F:phospholipid binding"/>
    <property type="evidence" value="ECO:0007669"/>
    <property type="project" value="TreeGrafter"/>
</dbReference>
<name>A0A9P4NT11_9PEZI</name>
<comment type="subcellular location">
    <subcellularLocation>
        <location evidence="1">Nucleus</location>
        <location evidence="1">Nuclear pore complex</location>
    </subcellularLocation>
</comment>
<dbReference type="GO" id="GO:0016973">
    <property type="term" value="P:poly(A)+ mRNA export from nucleus"/>
    <property type="evidence" value="ECO:0007669"/>
    <property type="project" value="InterPro"/>
</dbReference>
<gene>
    <name evidence="12" type="ORF">EJ08DRAFT_200170</name>
</gene>
<evidence type="ECO:0000256" key="10">
    <source>
        <dbReference type="ARBA" id="ARBA00029983"/>
    </source>
</evidence>
<evidence type="ECO:0000256" key="9">
    <source>
        <dbReference type="ARBA" id="ARBA00026227"/>
    </source>
</evidence>
<evidence type="ECO:0000256" key="3">
    <source>
        <dbReference type="ARBA" id="ARBA00022448"/>
    </source>
</evidence>
<dbReference type="GO" id="GO:0015031">
    <property type="term" value="P:protein transport"/>
    <property type="evidence" value="ECO:0007669"/>
    <property type="project" value="UniProtKB-KW"/>
</dbReference>
<accession>A0A9P4NT11</accession>
<keyword evidence="3" id="KW-0813">Transport</keyword>
<evidence type="ECO:0000256" key="6">
    <source>
        <dbReference type="ARBA" id="ARBA00023010"/>
    </source>
</evidence>
<feature type="region of interest" description="Disordered" evidence="11">
    <location>
        <begin position="191"/>
        <end position="215"/>
    </location>
</feature>
<keyword evidence="6" id="KW-0811">Translocation</keyword>
<dbReference type="GO" id="GO:0000822">
    <property type="term" value="F:inositol hexakisphosphate binding"/>
    <property type="evidence" value="ECO:0007669"/>
    <property type="project" value="TreeGrafter"/>
</dbReference>
<evidence type="ECO:0000256" key="8">
    <source>
        <dbReference type="ARBA" id="ARBA00023242"/>
    </source>
</evidence>
<dbReference type="Gene3D" id="1.25.40.510">
    <property type="entry name" value="GLE1-like"/>
    <property type="match status" value="1"/>
</dbReference>
<dbReference type="AlphaFoldDB" id="A0A9P4NT11"/>
<reference evidence="12" key="1">
    <citation type="journal article" date="2020" name="Stud. Mycol.">
        <title>101 Dothideomycetes genomes: a test case for predicting lifestyles and emergence of pathogens.</title>
        <authorList>
            <person name="Haridas S."/>
            <person name="Albert R."/>
            <person name="Binder M."/>
            <person name="Bloem J."/>
            <person name="Labutti K."/>
            <person name="Salamov A."/>
            <person name="Andreopoulos B."/>
            <person name="Baker S."/>
            <person name="Barry K."/>
            <person name="Bills G."/>
            <person name="Bluhm B."/>
            <person name="Cannon C."/>
            <person name="Castanera R."/>
            <person name="Culley D."/>
            <person name="Daum C."/>
            <person name="Ezra D."/>
            <person name="Gonzalez J."/>
            <person name="Henrissat B."/>
            <person name="Kuo A."/>
            <person name="Liang C."/>
            <person name="Lipzen A."/>
            <person name="Lutzoni F."/>
            <person name="Magnuson J."/>
            <person name="Mondo S."/>
            <person name="Nolan M."/>
            <person name="Ohm R."/>
            <person name="Pangilinan J."/>
            <person name="Park H.-J."/>
            <person name="Ramirez L."/>
            <person name="Alfaro M."/>
            <person name="Sun H."/>
            <person name="Tritt A."/>
            <person name="Yoshinaga Y."/>
            <person name="Zwiers L.-H."/>
            <person name="Turgeon B."/>
            <person name="Goodwin S."/>
            <person name="Spatafora J."/>
            <person name="Crous P."/>
            <person name="Grigoriev I."/>
        </authorList>
    </citation>
    <scope>NUCLEOTIDE SEQUENCE</scope>
    <source>
        <strain evidence="12">CBS 130266</strain>
    </source>
</reference>
<dbReference type="GO" id="GO:0005737">
    <property type="term" value="C:cytoplasm"/>
    <property type="evidence" value="ECO:0007669"/>
    <property type="project" value="TreeGrafter"/>
</dbReference>
<dbReference type="InterPro" id="IPR038506">
    <property type="entry name" value="GLE1-like_sf"/>
</dbReference>
<dbReference type="GO" id="GO:0044614">
    <property type="term" value="C:nuclear pore cytoplasmic filaments"/>
    <property type="evidence" value="ECO:0007669"/>
    <property type="project" value="TreeGrafter"/>
</dbReference>
<evidence type="ECO:0000256" key="11">
    <source>
        <dbReference type="SAM" id="MobiDB-lite"/>
    </source>
</evidence>
<evidence type="ECO:0000256" key="1">
    <source>
        <dbReference type="ARBA" id="ARBA00004567"/>
    </source>
</evidence>
<keyword evidence="7" id="KW-0906">Nuclear pore complex</keyword>
<dbReference type="GO" id="GO:0031369">
    <property type="term" value="F:translation initiation factor binding"/>
    <property type="evidence" value="ECO:0007669"/>
    <property type="project" value="TreeGrafter"/>
</dbReference>
<dbReference type="Proteomes" id="UP000800235">
    <property type="component" value="Unassembled WGS sequence"/>
</dbReference>
<comment type="similarity">
    <text evidence="2">Belongs to the GLE1 family.</text>
</comment>
<dbReference type="OrthoDB" id="420884at2759"/>
<keyword evidence="13" id="KW-1185">Reference proteome</keyword>
<evidence type="ECO:0000313" key="12">
    <source>
        <dbReference type="EMBL" id="KAF2431130.1"/>
    </source>
</evidence>
<sequence length="571" mass="63582">MAKPESPRRTSEEFIEEFGRMLINRDREFRASLTRSSEEQQQKYNTKLAEALEHHKKVREAAEYILEQEQKLLRDQIEEADRLAKKKIDDEVKKQQDEQRQRRLEEQEQEAKRQEKLRELEAREKRLQDEEKARVARLDQERKTKEAALEQERRTKAESAAAAAAAATQRANAAITSAKPAILPQAVPTPASTAVVKPPPSTATASTVSTTTAVAEPASPITTSMAQRNATHKQYLELHQRLKEHRANMKKLIQEAPEGSPLKKLSDTRRDLVKSFGQFTNSENGTPEGDKVAKSKNNEKARAILAKVIEARGAAGPPIDARQFIINPTKDRSLLSEAEAQVSSGYIFLLNACAKAALKTMRESSSANYNAAEPIGISLAMVFGDRGTHFNTSGDQCEGGEPFIDILLAKLHKGCPILFGIYGPETTNLGRDRLGWPRDEDGPSGYINPQTFYDEMSGYATGWAALTLRDFRRSQRAINSCPPWHYWRTIACLVNTSPKDTTPTHFVVLKGLLQHYATKFIAHYGQAATVAMRKAILELPKTHAGDSAAKGNMAQGLALLGETLKKKDIYL</sequence>
<evidence type="ECO:0000256" key="5">
    <source>
        <dbReference type="ARBA" id="ARBA00022927"/>
    </source>
</evidence>
<feature type="compositionally biased region" description="Basic and acidic residues" evidence="11">
    <location>
        <begin position="85"/>
        <end position="157"/>
    </location>
</feature>
<evidence type="ECO:0000313" key="13">
    <source>
        <dbReference type="Proteomes" id="UP000800235"/>
    </source>
</evidence>
<feature type="compositionally biased region" description="Low complexity" evidence="11">
    <location>
        <begin position="202"/>
        <end position="215"/>
    </location>
</feature>
<evidence type="ECO:0000256" key="7">
    <source>
        <dbReference type="ARBA" id="ARBA00023132"/>
    </source>
</evidence>
<keyword evidence="5" id="KW-0653">Protein transport</keyword>
<keyword evidence="8" id="KW-0539">Nucleus</keyword>
<feature type="region of interest" description="Disordered" evidence="11">
    <location>
        <begin position="85"/>
        <end position="163"/>
    </location>
</feature>